<dbReference type="AlphaFoldDB" id="A0AAW4N8W6"/>
<feature type="domain" description="HTH LytTR-type" evidence="1">
    <location>
        <begin position="10"/>
        <end position="116"/>
    </location>
</feature>
<dbReference type="SMART" id="SM00850">
    <property type="entry name" value="LytTR"/>
    <property type="match status" value="1"/>
</dbReference>
<comment type="caution">
    <text evidence="2">The sequence shown here is derived from an EMBL/GenBank/DDBJ whole genome shotgun (WGS) entry which is preliminary data.</text>
</comment>
<sequence>MKKICLNNRDEMIMLFVDNIAYIMADGNYTKICYIGGMTTVLSFGISKVETLVSASYADGEVSPFVRLGRSVIINQWFLYDINVLKQHLVLSDCMKNTITLKLPKPLLKKYKDLVSKSTIKKNELC</sequence>
<name>A0AAW4N8W6_9BACT</name>
<dbReference type="GO" id="GO:0003677">
    <property type="term" value="F:DNA binding"/>
    <property type="evidence" value="ECO:0007669"/>
    <property type="project" value="InterPro"/>
</dbReference>
<dbReference type="RefSeq" id="WP_151201992.1">
    <property type="nucleotide sequence ID" value="NZ_JAHOEA010000006.1"/>
</dbReference>
<evidence type="ECO:0000313" key="2">
    <source>
        <dbReference type="EMBL" id="MBV3407061.1"/>
    </source>
</evidence>
<evidence type="ECO:0000313" key="3">
    <source>
        <dbReference type="Proteomes" id="UP001196316"/>
    </source>
</evidence>
<dbReference type="Gene3D" id="2.40.50.1020">
    <property type="entry name" value="LytTr DNA-binding domain"/>
    <property type="match status" value="1"/>
</dbReference>
<dbReference type="Proteomes" id="UP001196316">
    <property type="component" value="Unassembled WGS sequence"/>
</dbReference>
<proteinExistence type="predicted"/>
<protein>
    <recommendedName>
        <fullName evidence="1">HTH LytTR-type domain-containing protein</fullName>
    </recommendedName>
</protein>
<accession>A0AAW4N8W6</accession>
<dbReference type="InterPro" id="IPR007492">
    <property type="entry name" value="LytTR_DNA-bd_dom"/>
</dbReference>
<evidence type="ECO:0000259" key="1">
    <source>
        <dbReference type="SMART" id="SM00850"/>
    </source>
</evidence>
<reference evidence="2" key="1">
    <citation type="submission" date="2021-06" db="EMBL/GenBank/DDBJ databases">
        <title>Collection of gut derived symbiotic bacterial strains cultured from healthy donors.</title>
        <authorList>
            <person name="Lin H."/>
            <person name="Littmann E."/>
            <person name="Pamer E.G."/>
        </authorList>
    </citation>
    <scope>NUCLEOTIDE SEQUENCE</scope>
    <source>
        <strain evidence="2">MSK.21.60</strain>
    </source>
</reference>
<gene>
    <name evidence="2" type="ORF">KSW80_01320</name>
</gene>
<organism evidence="2 3">
    <name type="scientific">Segatella copri</name>
    <dbReference type="NCBI Taxonomy" id="165179"/>
    <lineage>
        <taxon>Bacteria</taxon>
        <taxon>Pseudomonadati</taxon>
        <taxon>Bacteroidota</taxon>
        <taxon>Bacteroidia</taxon>
        <taxon>Bacteroidales</taxon>
        <taxon>Prevotellaceae</taxon>
        <taxon>Segatella</taxon>
    </lineage>
</organism>
<dbReference type="EMBL" id="JAHOEP010000003">
    <property type="protein sequence ID" value="MBV3407061.1"/>
    <property type="molecule type" value="Genomic_DNA"/>
</dbReference>